<dbReference type="Proteomes" id="UP001454489">
    <property type="component" value="Unassembled WGS sequence"/>
</dbReference>
<evidence type="ECO:0000313" key="1">
    <source>
        <dbReference type="EMBL" id="MEQ2556364.1"/>
    </source>
</evidence>
<dbReference type="EMBL" id="JBBMEX010000001">
    <property type="protein sequence ID" value="MEQ2556364.1"/>
    <property type="molecule type" value="Genomic_DNA"/>
</dbReference>
<accession>A0ABV1H9I0</accession>
<comment type="caution">
    <text evidence="1">The sequence shown here is derived from an EMBL/GenBank/DDBJ whole genome shotgun (WGS) entry which is preliminary data.</text>
</comment>
<keyword evidence="2" id="KW-1185">Reference proteome</keyword>
<dbReference type="RefSeq" id="WP_353529338.1">
    <property type="nucleotide sequence ID" value="NZ_JBBMEX010000001.1"/>
</dbReference>
<protein>
    <submittedName>
        <fullName evidence="1">DUF3877 family protein</fullName>
    </submittedName>
</protein>
<gene>
    <name evidence="1" type="ORF">WMO43_00515</name>
</gene>
<evidence type="ECO:0000313" key="2">
    <source>
        <dbReference type="Proteomes" id="UP001454489"/>
    </source>
</evidence>
<organism evidence="1 2">
    <name type="scientific">Maccoyibacter intestinihominis</name>
    <dbReference type="NCBI Taxonomy" id="3133499"/>
    <lineage>
        <taxon>Bacteria</taxon>
        <taxon>Bacillati</taxon>
        <taxon>Bacillota</taxon>
        <taxon>Clostridia</taxon>
        <taxon>Lachnospirales</taxon>
        <taxon>Lachnospiraceae</taxon>
        <taxon>Maccoyibacter</taxon>
    </lineage>
</organism>
<name>A0ABV1H9I0_9FIRM</name>
<reference evidence="1 2" key="1">
    <citation type="submission" date="2024-03" db="EMBL/GenBank/DDBJ databases">
        <title>Human intestinal bacterial collection.</title>
        <authorList>
            <person name="Pauvert C."/>
            <person name="Hitch T.C.A."/>
            <person name="Clavel T."/>
        </authorList>
    </citation>
    <scope>NUCLEOTIDE SEQUENCE [LARGE SCALE GENOMIC DNA]</scope>
    <source>
        <strain evidence="1 2">CLA-AA-H185</strain>
    </source>
</reference>
<proteinExistence type="predicted"/>
<sequence>MNFEKLKNSLVDTIAEQQLKIGYQKTVLQIFRLCPYFKNGT</sequence>